<evidence type="ECO:0000256" key="1">
    <source>
        <dbReference type="SAM" id="Phobius"/>
    </source>
</evidence>
<protein>
    <submittedName>
        <fullName evidence="2">Uncharacterized protein</fullName>
    </submittedName>
</protein>
<feature type="non-terminal residue" evidence="2">
    <location>
        <position position="1"/>
    </location>
</feature>
<keyword evidence="3" id="KW-1185">Reference proteome</keyword>
<feature type="transmembrane region" description="Helical" evidence="1">
    <location>
        <begin position="73"/>
        <end position="92"/>
    </location>
</feature>
<gene>
    <name evidence="2" type="ORF">BU16DRAFT_591293</name>
</gene>
<organism evidence="2 3">
    <name type="scientific">Lophium mytilinum</name>
    <dbReference type="NCBI Taxonomy" id="390894"/>
    <lineage>
        <taxon>Eukaryota</taxon>
        <taxon>Fungi</taxon>
        <taxon>Dikarya</taxon>
        <taxon>Ascomycota</taxon>
        <taxon>Pezizomycotina</taxon>
        <taxon>Dothideomycetes</taxon>
        <taxon>Pleosporomycetidae</taxon>
        <taxon>Mytilinidiales</taxon>
        <taxon>Mytilinidiaceae</taxon>
        <taxon>Lophium</taxon>
    </lineage>
</organism>
<proteinExistence type="predicted"/>
<keyword evidence="1" id="KW-0472">Membrane</keyword>
<name>A0A6A6QPJ8_9PEZI</name>
<keyword evidence="1" id="KW-0812">Transmembrane</keyword>
<dbReference type="EMBL" id="MU004191">
    <property type="protein sequence ID" value="KAF2494291.1"/>
    <property type="molecule type" value="Genomic_DNA"/>
</dbReference>
<accession>A0A6A6QPJ8</accession>
<sequence length="119" mass="12643">ADSLANVSPTPTIAEKCESLFEGPQPASCAAGTLRLGKRHGSGLATGAVWSTMQPLSRWRDWQRLSCACRRTWAAVHISSAVTLIALVLPFLHVAASSCRRGYVPVSKLGGLMCCGTCR</sequence>
<keyword evidence="1" id="KW-1133">Transmembrane helix</keyword>
<dbReference type="AlphaFoldDB" id="A0A6A6QPJ8"/>
<evidence type="ECO:0000313" key="3">
    <source>
        <dbReference type="Proteomes" id="UP000799750"/>
    </source>
</evidence>
<evidence type="ECO:0000313" key="2">
    <source>
        <dbReference type="EMBL" id="KAF2494291.1"/>
    </source>
</evidence>
<reference evidence="2" key="1">
    <citation type="journal article" date="2020" name="Stud. Mycol.">
        <title>101 Dothideomycetes genomes: a test case for predicting lifestyles and emergence of pathogens.</title>
        <authorList>
            <person name="Haridas S."/>
            <person name="Albert R."/>
            <person name="Binder M."/>
            <person name="Bloem J."/>
            <person name="Labutti K."/>
            <person name="Salamov A."/>
            <person name="Andreopoulos B."/>
            <person name="Baker S."/>
            <person name="Barry K."/>
            <person name="Bills G."/>
            <person name="Bluhm B."/>
            <person name="Cannon C."/>
            <person name="Castanera R."/>
            <person name="Culley D."/>
            <person name="Daum C."/>
            <person name="Ezra D."/>
            <person name="Gonzalez J."/>
            <person name="Henrissat B."/>
            <person name="Kuo A."/>
            <person name="Liang C."/>
            <person name="Lipzen A."/>
            <person name="Lutzoni F."/>
            <person name="Magnuson J."/>
            <person name="Mondo S."/>
            <person name="Nolan M."/>
            <person name="Ohm R."/>
            <person name="Pangilinan J."/>
            <person name="Park H.-J."/>
            <person name="Ramirez L."/>
            <person name="Alfaro M."/>
            <person name="Sun H."/>
            <person name="Tritt A."/>
            <person name="Yoshinaga Y."/>
            <person name="Zwiers L.-H."/>
            <person name="Turgeon B."/>
            <person name="Goodwin S."/>
            <person name="Spatafora J."/>
            <person name="Crous P."/>
            <person name="Grigoriev I."/>
        </authorList>
    </citation>
    <scope>NUCLEOTIDE SEQUENCE</scope>
    <source>
        <strain evidence="2">CBS 269.34</strain>
    </source>
</reference>
<dbReference type="Proteomes" id="UP000799750">
    <property type="component" value="Unassembled WGS sequence"/>
</dbReference>